<reference evidence="2" key="1">
    <citation type="submission" date="2020-02" db="EMBL/GenBank/DDBJ databases">
        <authorList>
            <person name="Meier V. D."/>
        </authorList>
    </citation>
    <scope>NUCLEOTIDE SEQUENCE</scope>
    <source>
        <strain evidence="2">AVDCRST_MAG12</strain>
    </source>
</reference>
<feature type="non-terminal residue" evidence="2">
    <location>
        <position position="1"/>
    </location>
</feature>
<sequence length="62" mass="6276">GGRRRADGRVPALGTEEHARAIGRSEAARPRSGLPSAGATGSCYRAGTGRGGSSDRGATYFV</sequence>
<dbReference type="AlphaFoldDB" id="A0A6J4SP04"/>
<evidence type="ECO:0000313" key="2">
    <source>
        <dbReference type="EMBL" id="CAA9499939.1"/>
    </source>
</evidence>
<evidence type="ECO:0000256" key="1">
    <source>
        <dbReference type="SAM" id="MobiDB-lite"/>
    </source>
</evidence>
<protein>
    <submittedName>
        <fullName evidence="2">Uncharacterized protein</fullName>
    </submittedName>
</protein>
<organism evidence="2">
    <name type="scientific">uncultured Rubrobacteraceae bacterium</name>
    <dbReference type="NCBI Taxonomy" id="349277"/>
    <lineage>
        <taxon>Bacteria</taxon>
        <taxon>Bacillati</taxon>
        <taxon>Actinomycetota</taxon>
        <taxon>Rubrobacteria</taxon>
        <taxon>Rubrobacterales</taxon>
        <taxon>Rubrobacteraceae</taxon>
        <taxon>environmental samples</taxon>
    </lineage>
</organism>
<feature type="non-terminal residue" evidence="2">
    <location>
        <position position="62"/>
    </location>
</feature>
<accession>A0A6J4SP04</accession>
<gene>
    <name evidence="2" type="ORF">AVDCRST_MAG12-2589</name>
</gene>
<name>A0A6J4SP04_9ACTN</name>
<proteinExistence type="predicted"/>
<dbReference type="EMBL" id="CADCVK010000372">
    <property type="protein sequence ID" value="CAA9499939.1"/>
    <property type="molecule type" value="Genomic_DNA"/>
</dbReference>
<feature type="region of interest" description="Disordered" evidence="1">
    <location>
        <begin position="1"/>
        <end position="62"/>
    </location>
</feature>